<comment type="caution">
    <text evidence="1">The sequence shown here is derived from an EMBL/GenBank/DDBJ whole genome shotgun (WGS) entry which is preliminary data.</text>
</comment>
<proteinExistence type="predicted"/>
<gene>
    <name evidence="1" type="ORF">OVA965_LOCUS38476</name>
    <name evidence="2" type="ORF">TMI583_LOCUS39667</name>
</gene>
<evidence type="ECO:0000313" key="2">
    <source>
        <dbReference type="EMBL" id="CAF4322866.1"/>
    </source>
</evidence>
<sequence length="129" mass="15062">TEVDFGRQQVVASLQNVLGHGIYDVFTEKKLYEDLFSIISPLFGYRLPNDLRKKIEAAVLEFYFRYRSYLPVLDAMRDVYSSAHDQHNPFGGDADYVPCLRLEFWPDDLIVRRILRMPQIQNTANPEFG</sequence>
<evidence type="ECO:0000313" key="3">
    <source>
        <dbReference type="Proteomes" id="UP000677228"/>
    </source>
</evidence>
<organism evidence="1 3">
    <name type="scientific">Didymodactylos carnosus</name>
    <dbReference type="NCBI Taxonomy" id="1234261"/>
    <lineage>
        <taxon>Eukaryota</taxon>
        <taxon>Metazoa</taxon>
        <taxon>Spiralia</taxon>
        <taxon>Gnathifera</taxon>
        <taxon>Rotifera</taxon>
        <taxon>Eurotatoria</taxon>
        <taxon>Bdelloidea</taxon>
        <taxon>Philodinida</taxon>
        <taxon>Philodinidae</taxon>
        <taxon>Didymodactylos</taxon>
    </lineage>
</organism>
<dbReference type="Proteomes" id="UP000677228">
    <property type="component" value="Unassembled WGS sequence"/>
</dbReference>
<feature type="non-terminal residue" evidence="1">
    <location>
        <position position="1"/>
    </location>
</feature>
<name>A0A8S2FQE3_9BILA</name>
<protein>
    <submittedName>
        <fullName evidence="1">Uncharacterized protein</fullName>
    </submittedName>
</protein>
<dbReference type="AlphaFoldDB" id="A0A8S2FQE3"/>
<dbReference type="EMBL" id="CAJOBA010060325">
    <property type="protein sequence ID" value="CAF4322866.1"/>
    <property type="molecule type" value="Genomic_DNA"/>
</dbReference>
<dbReference type="Proteomes" id="UP000682733">
    <property type="component" value="Unassembled WGS sequence"/>
</dbReference>
<reference evidence="1" key="1">
    <citation type="submission" date="2021-02" db="EMBL/GenBank/DDBJ databases">
        <authorList>
            <person name="Nowell W R."/>
        </authorList>
    </citation>
    <scope>NUCLEOTIDE SEQUENCE</scope>
</reference>
<accession>A0A8S2FQE3</accession>
<evidence type="ECO:0000313" key="1">
    <source>
        <dbReference type="EMBL" id="CAF1535315.1"/>
    </source>
</evidence>
<dbReference type="EMBL" id="CAJNOK010038049">
    <property type="protein sequence ID" value="CAF1535315.1"/>
    <property type="molecule type" value="Genomic_DNA"/>
</dbReference>